<gene>
    <name evidence="1" type="ORF">E4680_12980</name>
</gene>
<evidence type="ECO:0000313" key="1">
    <source>
        <dbReference type="EMBL" id="TFZ81331.1"/>
    </source>
</evidence>
<evidence type="ECO:0000313" key="2">
    <source>
        <dbReference type="Proteomes" id="UP000297890"/>
    </source>
</evidence>
<keyword evidence="2" id="KW-1185">Reference proteome</keyword>
<reference evidence="1 2" key="1">
    <citation type="journal article" date="2019" name="ISME J.">
        <title>Candidatus Macondimonas diazotrophica, a novel gammaproteobacterial genus dominating crude-oil-contaminated coastal sediments.</title>
        <authorList>
            <person name="Karthikeyan S."/>
            <person name="Konstantinidis K."/>
        </authorList>
    </citation>
    <scope>NUCLEOTIDE SEQUENCE [LARGE SCALE GENOMIC DNA]</scope>
    <source>
        <strain evidence="1 2">KTK01</strain>
    </source>
</reference>
<dbReference type="RefSeq" id="WP_135282847.1">
    <property type="nucleotide sequence ID" value="NZ_SRIO01000028.1"/>
</dbReference>
<dbReference type="OrthoDB" id="5616307at2"/>
<protein>
    <submittedName>
        <fullName evidence="1">Uncharacterized protein</fullName>
    </submittedName>
</protein>
<dbReference type="AlphaFoldDB" id="A0A4Z0F6S9"/>
<name>A0A4Z0F6S9_9GAMM</name>
<dbReference type="EMBL" id="SRIO01000028">
    <property type="protein sequence ID" value="TFZ81331.1"/>
    <property type="molecule type" value="Genomic_DNA"/>
</dbReference>
<proteinExistence type="predicted"/>
<comment type="caution">
    <text evidence="1">The sequence shown here is derived from an EMBL/GenBank/DDBJ whole genome shotgun (WGS) entry which is preliminary data.</text>
</comment>
<organism evidence="1 2">
    <name type="scientific">Candidatus Macondimonas diazotrophica</name>
    <dbReference type="NCBI Taxonomy" id="2305248"/>
    <lineage>
        <taxon>Bacteria</taxon>
        <taxon>Pseudomonadati</taxon>
        <taxon>Pseudomonadota</taxon>
        <taxon>Gammaproteobacteria</taxon>
        <taxon>Chromatiales</taxon>
        <taxon>Ectothiorhodospiraceae</taxon>
        <taxon>Candidatus Macondimonas</taxon>
    </lineage>
</organism>
<accession>A0A4Z0F6S9</accession>
<sequence>MREQLEQTGAIRITPEQGRSLASQATVVPSSFFTGGTGQPAAVSPAPQTVGPQRSQLISDRSQDFDTLLKDLVSQATREPGSYGELFRRRGVLDALNQVAGVAQGAGTNLTQDITNLRDVLQRRRGDDLTAEARAAERGVTTRGQDLAFESGLLRNLVGARNVDVQAGVQREGQQAQLTGIREQISSAQQIARDAPVRALQQDAEEQLRRQILVGINPDGTPMTPEQREQYLVLLARMSSASPLSQLLAP</sequence>
<dbReference type="Proteomes" id="UP000297890">
    <property type="component" value="Unassembled WGS sequence"/>
</dbReference>